<dbReference type="Pfam" id="PF01124">
    <property type="entry name" value="MAPEG"/>
    <property type="match status" value="1"/>
</dbReference>
<evidence type="ECO:0000256" key="4">
    <source>
        <dbReference type="ARBA" id="ARBA00023136"/>
    </source>
</evidence>
<dbReference type="EMBL" id="CP135076">
    <property type="protein sequence ID" value="WNO53976.1"/>
    <property type="molecule type" value="Genomic_DNA"/>
</dbReference>
<dbReference type="Proteomes" id="UP001302249">
    <property type="component" value="Chromosome"/>
</dbReference>
<evidence type="ECO:0000256" key="1">
    <source>
        <dbReference type="ARBA" id="ARBA00004370"/>
    </source>
</evidence>
<feature type="transmembrane region" description="Helical" evidence="6">
    <location>
        <begin position="160"/>
        <end position="179"/>
    </location>
</feature>
<evidence type="ECO:0000256" key="5">
    <source>
        <dbReference type="SAM" id="MobiDB-lite"/>
    </source>
</evidence>
<dbReference type="SUPFAM" id="SSF161084">
    <property type="entry name" value="MAPEG domain-like"/>
    <property type="match status" value="1"/>
</dbReference>
<feature type="compositionally biased region" description="Basic and acidic residues" evidence="5">
    <location>
        <begin position="43"/>
        <end position="53"/>
    </location>
</feature>
<evidence type="ECO:0000313" key="7">
    <source>
        <dbReference type="EMBL" id="WNO53976.1"/>
    </source>
</evidence>
<gene>
    <name evidence="7" type="ORF">RPR59_01570</name>
</gene>
<comment type="subcellular location">
    <subcellularLocation>
        <location evidence="1">Membrane</location>
    </subcellularLocation>
</comment>
<organism evidence="7 8">
    <name type="scientific">Stakelama saccharophila</name>
    <dbReference type="NCBI Taxonomy" id="3075605"/>
    <lineage>
        <taxon>Bacteria</taxon>
        <taxon>Pseudomonadati</taxon>
        <taxon>Pseudomonadota</taxon>
        <taxon>Alphaproteobacteria</taxon>
        <taxon>Sphingomonadales</taxon>
        <taxon>Sphingomonadaceae</taxon>
        <taxon>Stakelama</taxon>
    </lineage>
</organism>
<keyword evidence="8" id="KW-1185">Reference proteome</keyword>
<sequence>MLRLEGLVFLFGTAISAPLQQNIHRRDRDTPRIRGRQAAQVRPDTRPATRQSRERAWRYTDFPRRCKRCGHVARIARRGNRKDDPAMLIITLVTAGACALIALWLGFRVARLRRARGINIGDGGDPALTARMRAQANFVEYAPFVLILLGLIEHADGGSIWLWLAAAAFVLGRVVHAFGMDGWLPGRQIGIATTLLVLLALGLYAIALPFYGGKTGTALDDGIEIVPPAA</sequence>
<feature type="transmembrane region" description="Helical" evidence="6">
    <location>
        <begin position="191"/>
        <end position="211"/>
    </location>
</feature>
<dbReference type="InterPro" id="IPR001129">
    <property type="entry name" value="Membr-assoc_MAPEG"/>
</dbReference>
<dbReference type="InterPro" id="IPR023352">
    <property type="entry name" value="MAPEG-like_dom_sf"/>
</dbReference>
<feature type="transmembrane region" description="Helical" evidence="6">
    <location>
        <begin position="86"/>
        <end position="107"/>
    </location>
</feature>
<dbReference type="PANTHER" id="PTHR35814:SF1">
    <property type="entry name" value="GLUTATHIONE S-TRANSFERASE-RELATED"/>
    <property type="match status" value="1"/>
</dbReference>
<dbReference type="PANTHER" id="PTHR35814">
    <property type="match status" value="1"/>
</dbReference>
<keyword evidence="3 6" id="KW-1133">Transmembrane helix</keyword>
<dbReference type="RefSeq" id="WP_313915968.1">
    <property type="nucleotide sequence ID" value="NZ_CP135076.1"/>
</dbReference>
<evidence type="ECO:0000256" key="3">
    <source>
        <dbReference type="ARBA" id="ARBA00022989"/>
    </source>
</evidence>
<keyword evidence="4 6" id="KW-0472">Membrane</keyword>
<feature type="region of interest" description="Disordered" evidence="5">
    <location>
        <begin position="26"/>
        <end position="53"/>
    </location>
</feature>
<reference evidence="7 8" key="1">
    <citation type="submission" date="2023-09" db="EMBL/GenBank/DDBJ databases">
        <authorList>
            <person name="Rey-Velasco X."/>
        </authorList>
    </citation>
    <scope>NUCLEOTIDE SEQUENCE [LARGE SCALE GENOMIC DNA]</scope>
    <source>
        <strain evidence="7 8">W311</strain>
    </source>
</reference>
<name>A0ABZ0B988_9SPHN</name>
<feature type="transmembrane region" description="Helical" evidence="6">
    <location>
        <begin position="138"/>
        <end position="154"/>
    </location>
</feature>
<protein>
    <submittedName>
        <fullName evidence="7">MAPEG family protein</fullName>
    </submittedName>
</protein>
<proteinExistence type="predicted"/>
<accession>A0ABZ0B988</accession>
<evidence type="ECO:0000256" key="2">
    <source>
        <dbReference type="ARBA" id="ARBA00022692"/>
    </source>
</evidence>
<dbReference type="Gene3D" id="1.20.120.550">
    <property type="entry name" value="Membrane associated eicosanoid/glutathione metabolism-like domain"/>
    <property type="match status" value="1"/>
</dbReference>
<evidence type="ECO:0000313" key="8">
    <source>
        <dbReference type="Proteomes" id="UP001302249"/>
    </source>
</evidence>
<keyword evidence="2 6" id="KW-0812">Transmembrane</keyword>
<evidence type="ECO:0000256" key="6">
    <source>
        <dbReference type="SAM" id="Phobius"/>
    </source>
</evidence>